<dbReference type="InterPro" id="IPR013783">
    <property type="entry name" value="Ig-like_fold"/>
</dbReference>
<dbReference type="Gene3D" id="2.60.40.10">
    <property type="entry name" value="Immunoglobulins"/>
    <property type="match status" value="1"/>
</dbReference>
<organism evidence="1 2">
    <name type="scientific">Cryptosporangium aurantiacum</name>
    <dbReference type="NCBI Taxonomy" id="134849"/>
    <lineage>
        <taxon>Bacteria</taxon>
        <taxon>Bacillati</taxon>
        <taxon>Actinomycetota</taxon>
        <taxon>Actinomycetes</taxon>
        <taxon>Cryptosporangiales</taxon>
        <taxon>Cryptosporangiaceae</taxon>
        <taxon>Cryptosporangium</taxon>
    </lineage>
</organism>
<reference evidence="1 2" key="1">
    <citation type="submission" date="2016-11" db="EMBL/GenBank/DDBJ databases">
        <authorList>
            <person name="Jaros S."/>
            <person name="Januszkiewicz K."/>
            <person name="Wedrychowicz H."/>
        </authorList>
    </citation>
    <scope>NUCLEOTIDE SEQUENCE [LARGE SCALE GENOMIC DNA]</scope>
    <source>
        <strain evidence="1 2">DSM 46144</strain>
    </source>
</reference>
<evidence type="ECO:0000313" key="2">
    <source>
        <dbReference type="Proteomes" id="UP000184440"/>
    </source>
</evidence>
<protein>
    <submittedName>
        <fullName evidence="1">Uncharacterized protein</fullName>
    </submittedName>
</protein>
<dbReference type="AlphaFoldDB" id="A0A1M7RGC6"/>
<proteinExistence type="predicted"/>
<keyword evidence="2" id="KW-1185">Reference proteome</keyword>
<evidence type="ECO:0000313" key="1">
    <source>
        <dbReference type="EMBL" id="SHN45221.1"/>
    </source>
</evidence>
<dbReference type="GO" id="GO:0005975">
    <property type="term" value="P:carbohydrate metabolic process"/>
    <property type="evidence" value="ECO:0007669"/>
    <property type="project" value="UniProtKB-ARBA"/>
</dbReference>
<name>A0A1M7RGC6_9ACTN</name>
<dbReference type="EMBL" id="FRCS01000011">
    <property type="protein sequence ID" value="SHN45221.1"/>
    <property type="molecule type" value="Genomic_DNA"/>
</dbReference>
<gene>
    <name evidence="1" type="ORF">SAMN05443668_111201</name>
</gene>
<dbReference type="Proteomes" id="UP000184440">
    <property type="component" value="Unassembled WGS sequence"/>
</dbReference>
<sequence length="41" mass="4000">MTGRALAVLRAGHTPGEVTVTASAAGCTPVAVTTPVNAPPR</sequence>
<accession>A0A1M7RGC6</accession>